<comment type="caution">
    <text evidence="3">The sequence shown here is derived from an EMBL/GenBank/DDBJ whole genome shotgun (WGS) entry which is preliminary data.</text>
</comment>
<evidence type="ECO:0000256" key="1">
    <source>
        <dbReference type="ARBA" id="ARBA00007068"/>
    </source>
</evidence>
<dbReference type="EC" id="3.4.11.19" evidence="3"/>
<feature type="region of interest" description="Disordered" evidence="2">
    <location>
        <begin position="205"/>
        <end position="233"/>
    </location>
</feature>
<dbReference type="Pfam" id="PF03576">
    <property type="entry name" value="Peptidase_S58"/>
    <property type="match status" value="1"/>
</dbReference>
<evidence type="ECO:0000313" key="4">
    <source>
        <dbReference type="Proteomes" id="UP001549099"/>
    </source>
</evidence>
<reference evidence="3 4" key="1">
    <citation type="submission" date="2024-06" db="EMBL/GenBank/DDBJ databases">
        <title>Genomic Encyclopedia of Type Strains, Phase IV (KMG-IV): sequencing the most valuable type-strain genomes for metagenomic binning, comparative biology and taxonomic classification.</title>
        <authorList>
            <person name="Goeker M."/>
        </authorList>
    </citation>
    <scope>NUCLEOTIDE SEQUENCE [LARGE SCALE GENOMIC DNA]</scope>
    <source>
        <strain evidence="3 4">DSM 26128</strain>
    </source>
</reference>
<evidence type="ECO:0000313" key="3">
    <source>
        <dbReference type="EMBL" id="MET3576064.1"/>
    </source>
</evidence>
<sequence>MKKGTFNAITDIEGVAVGHVTLDGPLDGEDYRCTGVTAILPHAGNLFKEKVPAASFVLNGFGKTAGLIQVEELGVLESPVMLTNTFSVGAVLEGTLRHMLSENPEIGDSSSSLNVVVGECNDSFLNSMRRMEVRPEHAEQAIRSATGGEFAQGATGAGKGMICYGAKGGIGSSSRTAEHAGRRFTVGTLVLTNFGRGNECRFPGWVAPEEPAPETPVAGSDPSASDRDEKRPDGSVIIVVATDAPLDSRQLGRLAKRASIGLGRTGTHIHNGSGDIIIAFSTGYTVPHGGDDPLIVRETFKDDHPLMNDLFQAAIESTEEAILQSLLHAEDTRGRKGRSVKKADFETDPLG</sequence>
<dbReference type="SUPFAM" id="SSF56266">
    <property type="entry name" value="DmpA/ArgJ-like"/>
    <property type="match status" value="1"/>
</dbReference>
<name>A0ABV2GCP7_9BACL</name>
<protein>
    <submittedName>
        <fullName evidence="3">D-aminopeptidase</fullName>
        <ecNumber evidence="3">3.4.11.19</ecNumber>
    </submittedName>
</protein>
<keyword evidence="3" id="KW-0378">Hydrolase</keyword>
<keyword evidence="3" id="KW-0645">Protease</keyword>
<dbReference type="EMBL" id="JBEPLW010000015">
    <property type="protein sequence ID" value="MET3576064.1"/>
    <property type="molecule type" value="Genomic_DNA"/>
</dbReference>
<dbReference type="Gene3D" id="3.60.70.12">
    <property type="entry name" value="L-amino peptidase D-ALA esterase/amidase"/>
    <property type="match status" value="1"/>
</dbReference>
<dbReference type="CDD" id="cd02253">
    <property type="entry name" value="DmpA"/>
    <property type="match status" value="1"/>
</dbReference>
<organism evidence="3 4">
    <name type="scientific">Bhargavaea ullalensis</name>
    <dbReference type="NCBI Taxonomy" id="1265685"/>
    <lineage>
        <taxon>Bacteria</taxon>
        <taxon>Bacillati</taxon>
        <taxon>Bacillota</taxon>
        <taxon>Bacilli</taxon>
        <taxon>Bacillales</taxon>
        <taxon>Caryophanaceae</taxon>
        <taxon>Bhargavaea</taxon>
    </lineage>
</organism>
<dbReference type="InterPro" id="IPR005321">
    <property type="entry name" value="Peptidase_S58_DmpA"/>
</dbReference>
<dbReference type="RefSeq" id="WP_354197779.1">
    <property type="nucleotide sequence ID" value="NZ_JBEPLW010000015.1"/>
</dbReference>
<evidence type="ECO:0000256" key="2">
    <source>
        <dbReference type="SAM" id="MobiDB-lite"/>
    </source>
</evidence>
<keyword evidence="3" id="KW-0031">Aminopeptidase</keyword>
<dbReference type="Proteomes" id="UP001549099">
    <property type="component" value="Unassembled WGS sequence"/>
</dbReference>
<dbReference type="GO" id="GO:0004177">
    <property type="term" value="F:aminopeptidase activity"/>
    <property type="evidence" value="ECO:0007669"/>
    <property type="project" value="UniProtKB-KW"/>
</dbReference>
<gene>
    <name evidence="3" type="ORF">ABID49_001972</name>
</gene>
<feature type="compositionally biased region" description="Basic and acidic residues" evidence="2">
    <location>
        <begin position="224"/>
        <end position="233"/>
    </location>
</feature>
<dbReference type="PANTHER" id="PTHR36512:SF3">
    <property type="entry name" value="BLR5678 PROTEIN"/>
    <property type="match status" value="1"/>
</dbReference>
<dbReference type="PANTHER" id="PTHR36512">
    <property type="entry name" value="D-AMINOPEPTIDASE"/>
    <property type="match status" value="1"/>
</dbReference>
<accession>A0ABV2GCP7</accession>
<proteinExistence type="inferred from homology"/>
<dbReference type="InterPro" id="IPR016117">
    <property type="entry name" value="ArgJ-like_dom_sf"/>
</dbReference>
<keyword evidence="4" id="KW-1185">Reference proteome</keyword>
<comment type="similarity">
    <text evidence="1">Belongs to the peptidase S58 family.</text>
</comment>